<evidence type="ECO:0000256" key="5">
    <source>
        <dbReference type="ARBA" id="ARBA00022801"/>
    </source>
</evidence>
<feature type="transmembrane region" description="Helical" evidence="9">
    <location>
        <begin position="600"/>
        <end position="618"/>
    </location>
</feature>
<feature type="transmembrane region" description="Helical" evidence="9">
    <location>
        <begin position="455"/>
        <end position="473"/>
    </location>
</feature>
<feature type="transmembrane region" description="Helical" evidence="9">
    <location>
        <begin position="479"/>
        <end position="498"/>
    </location>
</feature>
<keyword evidence="5" id="KW-0378">Hydrolase</keyword>
<dbReference type="GO" id="GO:0016788">
    <property type="term" value="F:hydrolase activity, acting on ester bonds"/>
    <property type="evidence" value="ECO:0007669"/>
    <property type="project" value="InterPro"/>
</dbReference>
<feature type="transmembrane region" description="Helical" evidence="9">
    <location>
        <begin position="544"/>
        <end position="563"/>
    </location>
</feature>
<feature type="transmembrane region" description="Helical" evidence="9">
    <location>
        <begin position="397"/>
        <end position="415"/>
    </location>
</feature>
<evidence type="ECO:0000256" key="7">
    <source>
        <dbReference type="ARBA" id="ARBA00022989"/>
    </source>
</evidence>
<feature type="domain" description="EamA" evidence="10">
    <location>
        <begin position="481"/>
        <end position="617"/>
    </location>
</feature>
<proteinExistence type="predicted"/>
<evidence type="ECO:0000256" key="9">
    <source>
        <dbReference type="SAM" id="Phobius"/>
    </source>
</evidence>
<dbReference type="GO" id="GO:0016020">
    <property type="term" value="C:membrane"/>
    <property type="evidence" value="ECO:0007669"/>
    <property type="project" value="UniProtKB-SubCell"/>
</dbReference>
<dbReference type="Proteomes" id="UP000076128">
    <property type="component" value="Chromosome"/>
</dbReference>
<feature type="transmembrane region" description="Helical" evidence="9">
    <location>
        <begin position="345"/>
        <end position="366"/>
    </location>
</feature>
<keyword evidence="13" id="KW-1185">Reference proteome</keyword>
<evidence type="ECO:0000256" key="1">
    <source>
        <dbReference type="ARBA" id="ARBA00001947"/>
    </source>
</evidence>
<dbReference type="Pfam" id="PF24827">
    <property type="entry name" value="AstE_AspA_cat"/>
    <property type="match status" value="1"/>
</dbReference>
<evidence type="ECO:0000313" key="12">
    <source>
        <dbReference type="EMBL" id="AMY67447.1"/>
    </source>
</evidence>
<keyword evidence="7 9" id="KW-1133">Transmembrane helix</keyword>
<evidence type="ECO:0000313" key="13">
    <source>
        <dbReference type="Proteomes" id="UP000076128"/>
    </source>
</evidence>
<dbReference type="Gene3D" id="1.10.3730.20">
    <property type="match status" value="1"/>
</dbReference>
<dbReference type="STRING" id="1335048.AKL17_0185"/>
<dbReference type="Pfam" id="PF00892">
    <property type="entry name" value="EamA"/>
    <property type="match status" value="2"/>
</dbReference>
<dbReference type="SUPFAM" id="SSF103481">
    <property type="entry name" value="Multidrug resistance efflux transporter EmrE"/>
    <property type="match status" value="2"/>
</dbReference>
<comment type="cofactor">
    <cofactor evidence="1">
        <name>Zn(2+)</name>
        <dbReference type="ChEBI" id="CHEBI:29105"/>
    </cofactor>
</comment>
<feature type="domain" description="EamA" evidence="10">
    <location>
        <begin position="348"/>
        <end position="469"/>
    </location>
</feature>
<dbReference type="InterPro" id="IPR014336">
    <property type="entry name" value="DoeB"/>
</dbReference>
<feature type="transmembrane region" description="Helical" evidence="9">
    <location>
        <begin position="575"/>
        <end position="594"/>
    </location>
</feature>
<reference evidence="12 13" key="1">
    <citation type="submission" date="2015-09" db="EMBL/GenBank/DDBJ databases">
        <title>Complete genome sequence of Defluviimonas alba cai42t isolated from an oilfield in Xinjiang.</title>
        <authorList>
            <person name="Geng S."/>
            <person name="Pan X."/>
            <person name="Wu X."/>
        </authorList>
    </citation>
    <scope>NUCLEOTIDE SEQUENCE [LARGE SCALE GENOMIC DNA]</scope>
    <source>
        <strain evidence="13">cai42</strain>
    </source>
</reference>
<dbReference type="SUPFAM" id="SSF53187">
    <property type="entry name" value="Zn-dependent exopeptidases"/>
    <property type="match status" value="1"/>
</dbReference>
<gene>
    <name evidence="12" type="ORF">AKL17_0185</name>
</gene>
<dbReference type="InterPro" id="IPR050638">
    <property type="entry name" value="AA-Vitamin_Transporters"/>
</dbReference>
<evidence type="ECO:0000256" key="4">
    <source>
        <dbReference type="ARBA" id="ARBA00022723"/>
    </source>
</evidence>
<sequence>MLQQMVRPSPISATVDFDAEGVHHGFLRLPYSRDDAAWGSVMIPVTVVRNGVGPTALLTGGNHGDEYEGPIALFDLAHRLRPEEVTGRVIIIPAMNQPAFGAGTRTSPIDRGNLNRSFPGRPDGTVTEKIADYFQRVLLPMADVVLDFHSGGKTLDFLPFCAAHVLADKMQQDRAFDLVRAFGAPYSVKMLEIDAVGMYDTAAEEMGKLFVTTELGGGGTACGRTASIAIRGARNLLIAAGVMQGEVAPQPTQWLDMPDADCFTFAEDAGLIQFLADLGDRVEAGQPIARIWPTGRTGLPPRELCTNRAGLFTAGISRAGEAGRLRGRGRGGDRSGMTRLPPADMARAVLVALIWGMGFVVAKGATGHFPPILLQAFRFAVTAAVMAMFLRVPGRGNLPWLLAVSLVGATIQYSLTFSGVHRLSAGIAALVIQLEVPFLVLLGALLLGERPKPRHWLGIALAFAGVAFIAGNLRFGGSWAALAMVMGGAFAWALGQVMIRKLRGIGGRVITAWVAVLATPQLFLASLLFETGQGAAIAGAGPDVWAAVGYLGLIMTALGYYLWNSLLVRHEVGRVAPFLLLLPVFSVLGGVLFLGEVLATAQLIGGALVLSGVGLMLIERRAPAPVAA</sequence>
<evidence type="ECO:0008006" key="14">
    <source>
        <dbReference type="Google" id="ProtNLM"/>
    </source>
</evidence>
<dbReference type="EMBL" id="CP012661">
    <property type="protein sequence ID" value="AMY67447.1"/>
    <property type="molecule type" value="Genomic_DNA"/>
</dbReference>
<keyword evidence="4" id="KW-0479">Metal-binding</keyword>
<dbReference type="CDD" id="cd06252">
    <property type="entry name" value="M14_ASTE_ASPA-like"/>
    <property type="match status" value="1"/>
</dbReference>
<keyword evidence="8 9" id="KW-0472">Membrane</keyword>
<accession>A0A159YYN3</accession>
<keyword evidence="3 9" id="KW-0812">Transmembrane</keyword>
<dbReference type="AlphaFoldDB" id="A0A159YYN3"/>
<dbReference type="InterPro" id="IPR000620">
    <property type="entry name" value="EamA_dom"/>
</dbReference>
<dbReference type="GO" id="GO:0046872">
    <property type="term" value="F:metal ion binding"/>
    <property type="evidence" value="ECO:0007669"/>
    <property type="project" value="UniProtKB-KW"/>
</dbReference>
<dbReference type="PATRIC" id="fig|1335048.3.peg.194"/>
<dbReference type="Gene3D" id="3.40.630.10">
    <property type="entry name" value="Zn peptidases"/>
    <property type="match status" value="1"/>
</dbReference>
<feature type="transmembrane region" description="Helical" evidence="9">
    <location>
        <begin position="510"/>
        <end position="529"/>
    </location>
</feature>
<feature type="domain" description="Succinylglutamate desuccinylase/Aspartoacylase catalytic" evidence="11">
    <location>
        <begin position="53"/>
        <end position="237"/>
    </location>
</feature>
<evidence type="ECO:0000256" key="6">
    <source>
        <dbReference type="ARBA" id="ARBA00022833"/>
    </source>
</evidence>
<dbReference type="PANTHER" id="PTHR32322">
    <property type="entry name" value="INNER MEMBRANE TRANSPORTER"/>
    <property type="match status" value="1"/>
</dbReference>
<comment type="subcellular location">
    <subcellularLocation>
        <location evidence="2">Membrane</location>
        <topology evidence="2">Multi-pass membrane protein</topology>
    </subcellularLocation>
</comment>
<dbReference type="NCBIfam" id="TIGR02994">
    <property type="entry name" value="ectoine_eutE"/>
    <property type="match status" value="1"/>
</dbReference>
<evidence type="ECO:0000259" key="11">
    <source>
        <dbReference type="Pfam" id="PF24827"/>
    </source>
</evidence>
<dbReference type="InterPro" id="IPR037185">
    <property type="entry name" value="EmrE-like"/>
</dbReference>
<dbReference type="KEGG" id="daa:AKL17_0185"/>
<organism evidence="12 13">
    <name type="scientific">Frigidibacter mobilis</name>
    <dbReference type="NCBI Taxonomy" id="1335048"/>
    <lineage>
        <taxon>Bacteria</taxon>
        <taxon>Pseudomonadati</taxon>
        <taxon>Pseudomonadota</taxon>
        <taxon>Alphaproteobacteria</taxon>
        <taxon>Rhodobacterales</taxon>
        <taxon>Paracoccaceae</taxon>
        <taxon>Frigidibacter</taxon>
    </lineage>
</organism>
<feature type="transmembrane region" description="Helical" evidence="9">
    <location>
        <begin position="427"/>
        <end position="448"/>
    </location>
</feature>
<evidence type="ECO:0000259" key="10">
    <source>
        <dbReference type="Pfam" id="PF00892"/>
    </source>
</evidence>
<evidence type="ECO:0000256" key="8">
    <source>
        <dbReference type="ARBA" id="ARBA00023136"/>
    </source>
</evidence>
<name>A0A159YYN3_9RHOB</name>
<dbReference type="InterPro" id="IPR055438">
    <property type="entry name" value="AstE_AspA_cat"/>
</dbReference>
<evidence type="ECO:0000256" key="3">
    <source>
        <dbReference type="ARBA" id="ARBA00022692"/>
    </source>
</evidence>
<evidence type="ECO:0000256" key="2">
    <source>
        <dbReference type="ARBA" id="ARBA00004141"/>
    </source>
</evidence>
<dbReference type="PANTHER" id="PTHR32322:SF9">
    <property type="entry name" value="AMINO-ACID METABOLITE EFFLUX PUMP-RELATED"/>
    <property type="match status" value="1"/>
</dbReference>
<protein>
    <recommendedName>
        <fullName evidence="14">N-alpha-acetyl diaminobutyric acid deacetylase DoeB</fullName>
    </recommendedName>
</protein>
<keyword evidence="6" id="KW-0862">Zinc</keyword>